<feature type="domain" description="ATP-grasp" evidence="5">
    <location>
        <begin position="175"/>
        <end position="439"/>
    </location>
</feature>
<dbReference type="InterPro" id="IPR011761">
    <property type="entry name" value="ATP-grasp"/>
</dbReference>
<keyword evidence="1 6" id="KW-0436">Ligase</keyword>
<dbReference type="PROSITE" id="PS50975">
    <property type="entry name" value="ATP_GRASP"/>
    <property type="match status" value="1"/>
</dbReference>
<dbReference type="Gene3D" id="3.30.470.20">
    <property type="entry name" value="ATP-grasp fold, B domain"/>
    <property type="match status" value="2"/>
</dbReference>
<dbReference type="PANTHER" id="PTHR21621:SF0">
    <property type="entry name" value="BETA-CITRYLGLUTAMATE SYNTHASE B-RELATED"/>
    <property type="match status" value="1"/>
</dbReference>
<dbReference type="PANTHER" id="PTHR21621">
    <property type="entry name" value="RIBOSOMAL PROTEIN S6 MODIFICATION PROTEIN"/>
    <property type="match status" value="1"/>
</dbReference>
<dbReference type="SMART" id="SM01209">
    <property type="entry name" value="GARS_A"/>
    <property type="match status" value="1"/>
</dbReference>
<organism evidence="6 7">
    <name type="scientific">candidate division WS6 bacterium GW2011_GWC1_33_20</name>
    <dbReference type="NCBI Taxonomy" id="1619089"/>
    <lineage>
        <taxon>Bacteria</taxon>
        <taxon>Candidatus Dojkabacteria</taxon>
    </lineage>
</organism>
<sequence>MSQTIQGLNLESHITTVKIQLEGSNIGGITEILDNISSFHPIFIHGYLISPTLLTIRSKLPFLWRESEDIFKKLAKGDITLDKAKEYVIESIIQKRVKSMSTIPILESAHKKNIETTLAIVDDGIVTGYNKGFSDLFNRYYVLGCGRQSHITGSISSSKDAVIAKNIQRDKWSTNTIVQRLGLPLPKWEIVDSKSDIEKIFSKYEKPVVIKPTGLTGGKGVFLGINTLEEAKEAYDAIVKGLESKVRSPWQTKIMIQEQVSGEDYRLLVIDGKLEVVTKRIPAFVIGDGKHTVEELIKETNKDPRRNIYNPAHILKPINIDQPLKDYLKQQNFSLGYVPSKGEQVNVRKVASMSQGGVTEDFTDSVGKEIKLMVESIAQSIHAFTLGVDVMCNDISKPLTKDNGAILEINTMPEAYLNLFPTLGKQRGYVSDIFVEKLLKENSANKIVVVGQSIIDIPTLLRKSWFKKKEFNIGEVVEDRYLINGIQINEDLERWKAVEAIKCNSLLDILILHHRNWDDVKENGLGFDHINTIYITKDQSTDKKNMGIIKKYKKMKLIDNIKII</sequence>
<dbReference type="AlphaFoldDB" id="A0A0G0CMW2"/>
<dbReference type="EC" id="6.-.-.-" evidence="6"/>
<keyword evidence="3 4" id="KW-0067">ATP-binding</keyword>
<evidence type="ECO:0000259" key="5">
    <source>
        <dbReference type="PROSITE" id="PS50975"/>
    </source>
</evidence>
<evidence type="ECO:0000256" key="2">
    <source>
        <dbReference type="ARBA" id="ARBA00022741"/>
    </source>
</evidence>
<dbReference type="InterPro" id="IPR020561">
    <property type="entry name" value="PRibGlycinamid_synth_ATP-grasp"/>
</dbReference>
<dbReference type="Pfam" id="PF01071">
    <property type="entry name" value="GARS_A"/>
    <property type="match status" value="1"/>
</dbReference>
<dbReference type="GO" id="GO:0046872">
    <property type="term" value="F:metal ion binding"/>
    <property type="evidence" value="ECO:0007669"/>
    <property type="project" value="InterPro"/>
</dbReference>
<reference evidence="6 7" key="1">
    <citation type="journal article" date="2015" name="Nature">
        <title>rRNA introns, odd ribosomes, and small enigmatic genomes across a large radiation of phyla.</title>
        <authorList>
            <person name="Brown C.T."/>
            <person name="Hug L.A."/>
            <person name="Thomas B.C."/>
            <person name="Sharon I."/>
            <person name="Castelle C.J."/>
            <person name="Singh A."/>
            <person name="Wilkins M.J."/>
            <person name="Williams K.H."/>
            <person name="Banfield J.F."/>
        </authorList>
    </citation>
    <scope>NUCLEOTIDE SEQUENCE [LARGE SCALE GENOMIC DNA]</scope>
</reference>
<evidence type="ECO:0000256" key="1">
    <source>
        <dbReference type="ARBA" id="ARBA00022598"/>
    </source>
</evidence>
<dbReference type="GO" id="GO:0016879">
    <property type="term" value="F:ligase activity, forming carbon-nitrogen bonds"/>
    <property type="evidence" value="ECO:0007669"/>
    <property type="project" value="TreeGrafter"/>
</dbReference>
<evidence type="ECO:0000256" key="4">
    <source>
        <dbReference type="PROSITE-ProRule" id="PRU00409"/>
    </source>
</evidence>
<gene>
    <name evidence="6" type="ORF">UR34_C0001G0083</name>
</gene>
<accession>A0A0G0CMW2</accession>
<dbReference type="EMBL" id="LBOV01000001">
    <property type="protein sequence ID" value="KKP44737.1"/>
    <property type="molecule type" value="Genomic_DNA"/>
</dbReference>
<name>A0A0G0CMW2_9BACT</name>
<dbReference type="GO" id="GO:0005737">
    <property type="term" value="C:cytoplasm"/>
    <property type="evidence" value="ECO:0007669"/>
    <property type="project" value="TreeGrafter"/>
</dbReference>
<evidence type="ECO:0000313" key="6">
    <source>
        <dbReference type="EMBL" id="KKP44737.1"/>
    </source>
</evidence>
<keyword evidence="2 4" id="KW-0547">Nucleotide-binding</keyword>
<evidence type="ECO:0000313" key="7">
    <source>
        <dbReference type="Proteomes" id="UP000034302"/>
    </source>
</evidence>
<dbReference type="Proteomes" id="UP000034302">
    <property type="component" value="Unassembled WGS sequence"/>
</dbReference>
<evidence type="ECO:0000256" key="3">
    <source>
        <dbReference type="ARBA" id="ARBA00022840"/>
    </source>
</evidence>
<protein>
    <submittedName>
        <fullName evidence="6">Cyanophycin synthetase, cyanophycin synthetase</fullName>
        <ecNumber evidence="6">6.-.-.-</ecNumber>
    </submittedName>
</protein>
<comment type="caution">
    <text evidence="6">The sequence shown here is derived from an EMBL/GenBank/DDBJ whole genome shotgun (WGS) entry which is preliminary data.</text>
</comment>
<dbReference type="GO" id="GO:0005524">
    <property type="term" value="F:ATP binding"/>
    <property type="evidence" value="ECO:0007669"/>
    <property type="project" value="UniProtKB-UniRule"/>
</dbReference>
<dbReference type="SUPFAM" id="SSF56059">
    <property type="entry name" value="Glutathione synthetase ATP-binding domain-like"/>
    <property type="match status" value="1"/>
</dbReference>
<proteinExistence type="predicted"/>